<feature type="transmembrane region" description="Helical" evidence="4">
    <location>
        <begin position="88"/>
        <end position="118"/>
    </location>
</feature>
<evidence type="ECO:0000256" key="1">
    <source>
        <dbReference type="ARBA" id="ARBA00004370"/>
    </source>
</evidence>
<evidence type="ECO:0008006" key="8">
    <source>
        <dbReference type="Google" id="ProtNLM"/>
    </source>
</evidence>
<dbReference type="AlphaFoldDB" id="A0A8T1Q8S9"/>
<comment type="caution">
    <text evidence="5">The sequence shown here is derived from an EMBL/GenBank/DDBJ whole genome shotgun (WGS) entry which is preliminary data.</text>
</comment>
<gene>
    <name evidence="5" type="ORF">CIPAW_06G066300</name>
    <name evidence="6" type="ORF">I3842_06G066400</name>
</gene>
<dbReference type="PANTHER" id="PTHR31234:SF42">
    <property type="entry name" value="LATE EMBRYOGENESIS ABUNDANT (LEA) HYDROXYPROLINE-RICH GLYCOPROTEIN FAMILY"/>
    <property type="match status" value="1"/>
</dbReference>
<dbReference type="Proteomes" id="UP000811609">
    <property type="component" value="Chromosome 6"/>
</dbReference>
<dbReference type="GO" id="GO:0098542">
    <property type="term" value="P:defense response to other organism"/>
    <property type="evidence" value="ECO:0007669"/>
    <property type="project" value="InterPro"/>
</dbReference>
<dbReference type="EMBL" id="CM031830">
    <property type="protein sequence ID" value="KAG6708151.1"/>
    <property type="molecule type" value="Genomic_DNA"/>
</dbReference>
<protein>
    <recommendedName>
        <fullName evidence="8">Late embryogenesis abundant protein LEA-2 subgroup domain-containing protein</fullName>
    </recommendedName>
</protein>
<reference evidence="5" key="1">
    <citation type="submission" date="2020-12" db="EMBL/GenBank/DDBJ databases">
        <title>WGS assembly of Carya illinoinensis cv. Pawnee.</title>
        <authorList>
            <person name="Platts A."/>
            <person name="Shu S."/>
            <person name="Wright S."/>
            <person name="Barry K."/>
            <person name="Edger P."/>
            <person name="Pires J.C."/>
            <person name="Schmutz J."/>
        </authorList>
    </citation>
    <scope>NUCLEOTIDE SEQUENCE</scope>
    <source>
        <tissue evidence="5">Leaf</tissue>
    </source>
</reference>
<feature type="compositionally biased region" description="Basic and acidic residues" evidence="3">
    <location>
        <begin position="31"/>
        <end position="50"/>
    </location>
</feature>
<evidence type="ECO:0000313" key="6">
    <source>
        <dbReference type="EMBL" id="KAG6708151.1"/>
    </source>
</evidence>
<dbReference type="PANTHER" id="PTHR31234">
    <property type="entry name" value="LATE EMBRYOGENESIS ABUNDANT (LEA) HYDROXYPROLINE-RICH GLYCOPROTEIN FAMILY"/>
    <property type="match status" value="1"/>
</dbReference>
<reference evidence="6" key="2">
    <citation type="submission" date="2021-01" db="EMBL/GenBank/DDBJ databases">
        <authorList>
            <person name="Lovell J.T."/>
            <person name="Bentley N."/>
            <person name="Bhattarai G."/>
            <person name="Jenkins J.W."/>
            <person name="Sreedasyam A."/>
            <person name="Alarcon Y."/>
            <person name="Bock C."/>
            <person name="Boston L."/>
            <person name="Carlson J."/>
            <person name="Cervantes K."/>
            <person name="Clermont K."/>
            <person name="Krom N."/>
            <person name="Kubenka K."/>
            <person name="Mamidi S."/>
            <person name="Mattison C."/>
            <person name="Monteros M."/>
            <person name="Pisani C."/>
            <person name="Plott C."/>
            <person name="Rajasekar S."/>
            <person name="Rhein H.S."/>
            <person name="Rohla C."/>
            <person name="Song M."/>
            <person name="Hilaire R.S."/>
            <person name="Shu S."/>
            <person name="Wells L."/>
            <person name="Wang X."/>
            <person name="Webber J."/>
            <person name="Heerema R.J."/>
            <person name="Klein P."/>
            <person name="Conner P."/>
            <person name="Grauke L."/>
            <person name="Grimwood J."/>
            <person name="Schmutz J."/>
            <person name="Randall J.J."/>
        </authorList>
    </citation>
    <scope>NUCLEOTIDE SEQUENCE</scope>
    <source>
        <tissue evidence="6">Leaf</tissue>
    </source>
</reference>
<dbReference type="Proteomes" id="UP000811246">
    <property type="component" value="Chromosome 6"/>
</dbReference>
<comment type="subcellular location">
    <subcellularLocation>
        <location evidence="1">Membrane</location>
    </subcellularLocation>
</comment>
<evidence type="ECO:0000313" key="5">
    <source>
        <dbReference type="EMBL" id="KAG6650775.1"/>
    </source>
</evidence>
<dbReference type="GO" id="GO:0005886">
    <property type="term" value="C:plasma membrane"/>
    <property type="evidence" value="ECO:0007669"/>
    <property type="project" value="TreeGrafter"/>
</dbReference>
<dbReference type="EMBL" id="CM031814">
    <property type="protein sequence ID" value="KAG6650775.1"/>
    <property type="molecule type" value="Genomic_DNA"/>
</dbReference>
<evidence type="ECO:0000256" key="2">
    <source>
        <dbReference type="ARBA" id="ARBA00023136"/>
    </source>
</evidence>
<keyword evidence="4" id="KW-0812">Transmembrane</keyword>
<accession>A0A8T1Q8S9</accession>
<keyword evidence="2 4" id="KW-0472">Membrane</keyword>
<keyword evidence="4" id="KW-1133">Transmembrane helix</keyword>
<name>A0A8T1Q8S9_CARIL</name>
<evidence type="ECO:0000256" key="3">
    <source>
        <dbReference type="SAM" id="MobiDB-lite"/>
    </source>
</evidence>
<evidence type="ECO:0000313" key="7">
    <source>
        <dbReference type="Proteomes" id="UP000811609"/>
    </source>
</evidence>
<organism evidence="5 7">
    <name type="scientific">Carya illinoinensis</name>
    <name type="common">Pecan</name>
    <dbReference type="NCBI Taxonomy" id="32201"/>
    <lineage>
        <taxon>Eukaryota</taxon>
        <taxon>Viridiplantae</taxon>
        <taxon>Streptophyta</taxon>
        <taxon>Embryophyta</taxon>
        <taxon>Tracheophyta</taxon>
        <taxon>Spermatophyta</taxon>
        <taxon>Magnoliopsida</taxon>
        <taxon>eudicotyledons</taxon>
        <taxon>Gunneridae</taxon>
        <taxon>Pentapetalae</taxon>
        <taxon>rosids</taxon>
        <taxon>fabids</taxon>
        <taxon>Fagales</taxon>
        <taxon>Juglandaceae</taxon>
        <taxon>Carya</taxon>
    </lineage>
</organism>
<proteinExistence type="predicted"/>
<sequence length="273" mass="31282">MSWQRPESNPHFYRPQLPHDPNSQPRGRPTKISEIEPHDKEKLPYPHQHVDGQSSRPSHQQPGLPTRPQQQGEYSQGPRIPRERRTKLLEWFGAVFCAILWVVIIVGGLIVLIIYLVFRPRSPGFDISSVTLNAAYLDMGHLLNADVTLLVNFTNPNKKVRIDYSYMYINLYYETTLISTQYIEPFSAAKAESKFAYIHMVTSQVRLPQAESSRLQKQIESNGVMLQVKGIFRARSNLGSVLRYSYWLHGQCTILTAGPPDGVLIKRKCKTKH</sequence>
<dbReference type="InterPro" id="IPR044839">
    <property type="entry name" value="NDR1-like"/>
</dbReference>
<evidence type="ECO:0000256" key="4">
    <source>
        <dbReference type="SAM" id="Phobius"/>
    </source>
</evidence>
<feature type="compositionally biased region" description="Polar residues" evidence="3">
    <location>
        <begin position="51"/>
        <end position="74"/>
    </location>
</feature>
<keyword evidence="7" id="KW-1185">Reference proteome</keyword>
<feature type="region of interest" description="Disordered" evidence="3">
    <location>
        <begin position="1"/>
        <end position="79"/>
    </location>
</feature>